<accession>A0ACD3A147</accession>
<organism evidence="1 2">
    <name type="scientific">Pluteus cervinus</name>
    <dbReference type="NCBI Taxonomy" id="181527"/>
    <lineage>
        <taxon>Eukaryota</taxon>
        <taxon>Fungi</taxon>
        <taxon>Dikarya</taxon>
        <taxon>Basidiomycota</taxon>
        <taxon>Agaricomycotina</taxon>
        <taxon>Agaricomycetes</taxon>
        <taxon>Agaricomycetidae</taxon>
        <taxon>Agaricales</taxon>
        <taxon>Pluteineae</taxon>
        <taxon>Pluteaceae</taxon>
        <taxon>Pluteus</taxon>
    </lineage>
</organism>
<dbReference type="Proteomes" id="UP000308600">
    <property type="component" value="Unassembled WGS sequence"/>
</dbReference>
<proteinExistence type="predicted"/>
<keyword evidence="2" id="KW-1185">Reference proteome</keyword>
<protein>
    <submittedName>
        <fullName evidence="1">Uncharacterized protein</fullName>
    </submittedName>
</protein>
<reference evidence="1 2" key="1">
    <citation type="journal article" date="2019" name="Nat. Ecol. Evol.">
        <title>Megaphylogeny resolves global patterns of mushroom evolution.</title>
        <authorList>
            <person name="Varga T."/>
            <person name="Krizsan K."/>
            <person name="Foldi C."/>
            <person name="Dima B."/>
            <person name="Sanchez-Garcia M."/>
            <person name="Sanchez-Ramirez S."/>
            <person name="Szollosi G.J."/>
            <person name="Szarkandi J.G."/>
            <person name="Papp V."/>
            <person name="Albert L."/>
            <person name="Andreopoulos W."/>
            <person name="Angelini C."/>
            <person name="Antonin V."/>
            <person name="Barry K.W."/>
            <person name="Bougher N.L."/>
            <person name="Buchanan P."/>
            <person name="Buyck B."/>
            <person name="Bense V."/>
            <person name="Catcheside P."/>
            <person name="Chovatia M."/>
            <person name="Cooper J."/>
            <person name="Damon W."/>
            <person name="Desjardin D."/>
            <person name="Finy P."/>
            <person name="Geml J."/>
            <person name="Haridas S."/>
            <person name="Hughes K."/>
            <person name="Justo A."/>
            <person name="Karasinski D."/>
            <person name="Kautmanova I."/>
            <person name="Kiss B."/>
            <person name="Kocsube S."/>
            <person name="Kotiranta H."/>
            <person name="LaButti K.M."/>
            <person name="Lechner B.E."/>
            <person name="Liimatainen K."/>
            <person name="Lipzen A."/>
            <person name="Lukacs Z."/>
            <person name="Mihaltcheva S."/>
            <person name="Morgado L.N."/>
            <person name="Niskanen T."/>
            <person name="Noordeloos M.E."/>
            <person name="Ohm R.A."/>
            <person name="Ortiz-Santana B."/>
            <person name="Ovrebo C."/>
            <person name="Racz N."/>
            <person name="Riley R."/>
            <person name="Savchenko A."/>
            <person name="Shiryaev A."/>
            <person name="Soop K."/>
            <person name="Spirin V."/>
            <person name="Szebenyi C."/>
            <person name="Tomsovsky M."/>
            <person name="Tulloss R.E."/>
            <person name="Uehling J."/>
            <person name="Grigoriev I.V."/>
            <person name="Vagvolgyi C."/>
            <person name="Papp T."/>
            <person name="Martin F.M."/>
            <person name="Miettinen O."/>
            <person name="Hibbett D.S."/>
            <person name="Nagy L.G."/>
        </authorList>
    </citation>
    <scope>NUCLEOTIDE SEQUENCE [LARGE SCALE GENOMIC DNA]</scope>
    <source>
        <strain evidence="1 2">NL-1719</strain>
    </source>
</reference>
<name>A0ACD3A147_9AGAR</name>
<dbReference type="EMBL" id="ML209102">
    <property type="protein sequence ID" value="TFK59029.1"/>
    <property type="molecule type" value="Genomic_DNA"/>
</dbReference>
<sequence>PDVGTQSEDRERDEHYGFEGGDCGFDGVDDDVDDGWRWTGEWDAETASLPETPKRVLNWTCFAIGIVIKAAFTQEIKLLPVLDVDRTDSASPNFGTSKRNWLLGSNTLKFREIGEKKGEKKQVLTEDEKAARWDDLLEFSAKVGGTIHLHGGGDVTSLPSDQISISASELLS</sequence>
<evidence type="ECO:0000313" key="1">
    <source>
        <dbReference type="EMBL" id="TFK59029.1"/>
    </source>
</evidence>
<feature type="non-terminal residue" evidence="1">
    <location>
        <position position="1"/>
    </location>
</feature>
<gene>
    <name evidence="1" type="ORF">BDN72DRAFT_865483</name>
</gene>
<evidence type="ECO:0000313" key="2">
    <source>
        <dbReference type="Proteomes" id="UP000308600"/>
    </source>
</evidence>